<dbReference type="NCBIfam" id="TIGR03953">
    <property type="entry name" value="rplD_bact"/>
    <property type="match status" value="1"/>
</dbReference>
<dbReference type="InterPro" id="IPR002136">
    <property type="entry name" value="Ribosomal_uL4"/>
</dbReference>
<keyword evidence="2 5" id="KW-0689">Ribosomal protein</keyword>
<evidence type="ECO:0000256" key="3">
    <source>
        <dbReference type="ARBA" id="ARBA00023274"/>
    </source>
</evidence>
<dbReference type="HAMAP" id="MF_01328_B">
    <property type="entry name" value="Ribosomal_uL4_B"/>
    <property type="match status" value="1"/>
</dbReference>
<protein>
    <submittedName>
        <fullName evidence="5">LSU ribosomal protein L4p (L1e)</fullName>
    </submittedName>
</protein>
<dbReference type="SUPFAM" id="SSF52166">
    <property type="entry name" value="Ribosomal protein L4"/>
    <property type="match status" value="1"/>
</dbReference>
<accession>A0A3B0W7W8</accession>
<dbReference type="Gene3D" id="3.40.1370.10">
    <property type="match status" value="1"/>
</dbReference>
<dbReference type="GO" id="GO:0006412">
    <property type="term" value="P:translation"/>
    <property type="evidence" value="ECO:0007669"/>
    <property type="project" value="InterPro"/>
</dbReference>
<dbReference type="GO" id="GO:0003735">
    <property type="term" value="F:structural constituent of ribosome"/>
    <property type="evidence" value="ECO:0007669"/>
    <property type="project" value="InterPro"/>
</dbReference>
<comment type="similarity">
    <text evidence="1">Belongs to the universal ribosomal protein uL4 family.</text>
</comment>
<dbReference type="GO" id="GO:1990904">
    <property type="term" value="C:ribonucleoprotein complex"/>
    <property type="evidence" value="ECO:0007669"/>
    <property type="project" value="UniProtKB-KW"/>
</dbReference>
<evidence type="ECO:0000256" key="2">
    <source>
        <dbReference type="ARBA" id="ARBA00022980"/>
    </source>
</evidence>
<dbReference type="PANTHER" id="PTHR10746:SF6">
    <property type="entry name" value="LARGE RIBOSOMAL SUBUNIT PROTEIN UL4M"/>
    <property type="match status" value="1"/>
</dbReference>
<keyword evidence="3" id="KW-0687">Ribonucleoprotein</keyword>
<gene>
    <name evidence="5" type="ORF">MNBD_GAMMA06-1328</name>
</gene>
<dbReference type="AlphaFoldDB" id="A0A3B0W7W8"/>
<dbReference type="GO" id="GO:0005840">
    <property type="term" value="C:ribosome"/>
    <property type="evidence" value="ECO:0007669"/>
    <property type="project" value="UniProtKB-KW"/>
</dbReference>
<proteinExistence type="inferred from homology"/>
<dbReference type="PANTHER" id="PTHR10746">
    <property type="entry name" value="50S RIBOSOMAL PROTEIN L4"/>
    <property type="match status" value="1"/>
</dbReference>
<reference evidence="5" key="1">
    <citation type="submission" date="2018-06" db="EMBL/GenBank/DDBJ databases">
        <authorList>
            <person name="Zhirakovskaya E."/>
        </authorList>
    </citation>
    <scope>NUCLEOTIDE SEQUENCE</scope>
</reference>
<evidence type="ECO:0000256" key="1">
    <source>
        <dbReference type="ARBA" id="ARBA00010528"/>
    </source>
</evidence>
<evidence type="ECO:0000313" key="5">
    <source>
        <dbReference type="EMBL" id="VAW52008.1"/>
    </source>
</evidence>
<sequence>MDLQLHNSKETITVSDTVFGLEYKESLIHQLVTAYMAAGRAGTVAQKNRSAVRGGGAKPWNQKGTGRARAGTSRSPLWRSGGTTFAAQPRDYTQKLNKKMYRAGMRSMVSELNRQQRLLIVEDITVDAPKTKQMAAKLADLGVSKTLIVTETGDESLYLSARNLPHVEITDVAGMNPVNLLRYDHVVATVGAIRAIEDALGQNDLADKSAENK</sequence>
<feature type="region of interest" description="Disordered" evidence="4">
    <location>
        <begin position="47"/>
        <end position="84"/>
    </location>
</feature>
<dbReference type="EMBL" id="UOFD01000039">
    <property type="protein sequence ID" value="VAW52008.1"/>
    <property type="molecule type" value="Genomic_DNA"/>
</dbReference>
<name>A0A3B0W7W8_9ZZZZ</name>
<organism evidence="5">
    <name type="scientific">hydrothermal vent metagenome</name>
    <dbReference type="NCBI Taxonomy" id="652676"/>
    <lineage>
        <taxon>unclassified sequences</taxon>
        <taxon>metagenomes</taxon>
        <taxon>ecological metagenomes</taxon>
    </lineage>
</organism>
<dbReference type="Pfam" id="PF00573">
    <property type="entry name" value="Ribosomal_L4"/>
    <property type="match status" value="1"/>
</dbReference>
<dbReference type="InterPro" id="IPR013005">
    <property type="entry name" value="Ribosomal_uL4-like"/>
</dbReference>
<dbReference type="InterPro" id="IPR023574">
    <property type="entry name" value="Ribosomal_uL4_dom_sf"/>
</dbReference>
<evidence type="ECO:0000256" key="4">
    <source>
        <dbReference type="SAM" id="MobiDB-lite"/>
    </source>
</evidence>